<comment type="similarity">
    <text evidence="1">Belongs to the TRAFAC class TrmE-Era-EngA-EngB-Septin-like GTPase superfamily. AIG1/Toc34/Toc159-like paraseptin GTPase family. IAN subfamily.</text>
</comment>
<dbReference type="Pfam" id="PF04548">
    <property type="entry name" value="AIG1"/>
    <property type="match status" value="1"/>
</dbReference>
<evidence type="ECO:0000256" key="2">
    <source>
        <dbReference type="ARBA" id="ARBA00022741"/>
    </source>
</evidence>
<dbReference type="EMBL" id="CACVKT020002211">
    <property type="protein sequence ID" value="CAC5376543.1"/>
    <property type="molecule type" value="Genomic_DNA"/>
</dbReference>
<sequence length="577" mass="66686">MRPTQYQLRVVLDEEDMVRALNANTESQILEDALETLDFSIVNIYEGSLCFLLDPVSEKAIEELWKKTKNIPKIKKFLGRILARFRTKQSFRQKRGLKVEISEVDNDFLIHVNDHSELIGVYTTVEMEPSHCSGCFRKTVLGNYQSILDEIETSMIEETLKTDIVPGCIKTACIDERDKRSRLERADIFLQFVLTNEKLLMAFRRIYEKSSEVAPTPMKCGTHSYKSAKDSPKLRDTIELCFEIDYHAEDDIIVIRSTNDEFRRSWPNFDAIDEISTQLCRVEIEKSSISGLTDEEIRIVVAGKSCSIKRKILDAILGKDTLNHLGTYRYRPLLSQIDAVPVITQLQRDRYEDTSFGKAFIVTTTPDTTGLPIKALRDDILKFLTMTSPGPHIIILALDTSFATEIENYDEMLEPFIEVFGKNIVHHVALVLDKKQDVSIPDIFDNSPICGKLVKKDRLIYCEQQKRHQFVIDILQIVRQIRTETMKPYFSNDLYAKTEDILKQKCLEQYDSQLEEVRRQEVEIASLKEKLSLLEKRQNIITDLNTRESAIKHFDISLLKQIFNRETDKETSTCEIL</sequence>
<evidence type="ECO:0000313" key="6">
    <source>
        <dbReference type="Proteomes" id="UP000507470"/>
    </source>
</evidence>
<dbReference type="InterPro" id="IPR006703">
    <property type="entry name" value="G_AIG1"/>
</dbReference>
<keyword evidence="6" id="KW-1185">Reference proteome</keyword>
<dbReference type="Gene3D" id="3.40.50.300">
    <property type="entry name" value="P-loop containing nucleotide triphosphate hydrolases"/>
    <property type="match status" value="1"/>
</dbReference>
<organism evidence="5 6">
    <name type="scientific">Mytilus coruscus</name>
    <name type="common">Sea mussel</name>
    <dbReference type="NCBI Taxonomy" id="42192"/>
    <lineage>
        <taxon>Eukaryota</taxon>
        <taxon>Metazoa</taxon>
        <taxon>Spiralia</taxon>
        <taxon>Lophotrochozoa</taxon>
        <taxon>Mollusca</taxon>
        <taxon>Bivalvia</taxon>
        <taxon>Autobranchia</taxon>
        <taxon>Pteriomorphia</taxon>
        <taxon>Mytilida</taxon>
        <taxon>Mytiloidea</taxon>
        <taxon>Mytilidae</taxon>
        <taxon>Mytilinae</taxon>
        <taxon>Mytilus</taxon>
    </lineage>
</organism>
<dbReference type="InterPro" id="IPR027417">
    <property type="entry name" value="P-loop_NTPase"/>
</dbReference>
<name>A0A6J8AYT1_MYTCO</name>
<reference evidence="5 6" key="1">
    <citation type="submission" date="2020-06" db="EMBL/GenBank/DDBJ databases">
        <authorList>
            <person name="Li R."/>
            <person name="Bekaert M."/>
        </authorList>
    </citation>
    <scope>NUCLEOTIDE SEQUENCE [LARGE SCALE GENOMIC DNA]</scope>
    <source>
        <strain evidence="6">wild</strain>
    </source>
</reference>
<proteinExistence type="inferred from homology"/>
<accession>A0A6J8AYT1</accession>
<feature type="domain" description="AIG1-type G" evidence="4">
    <location>
        <begin position="298"/>
        <end position="500"/>
    </location>
</feature>
<evidence type="ECO:0000259" key="4">
    <source>
        <dbReference type="Pfam" id="PF04548"/>
    </source>
</evidence>
<keyword evidence="3" id="KW-0175">Coiled coil</keyword>
<evidence type="ECO:0000313" key="5">
    <source>
        <dbReference type="EMBL" id="CAC5376543.1"/>
    </source>
</evidence>
<gene>
    <name evidence="5" type="ORF">MCOR_13152</name>
</gene>
<evidence type="ECO:0000256" key="1">
    <source>
        <dbReference type="ARBA" id="ARBA00008535"/>
    </source>
</evidence>
<dbReference type="GO" id="GO:0005525">
    <property type="term" value="F:GTP binding"/>
    <property type="evidence" value="ECO:0007669"/>
    <property type="project" value="InterPro"/>
</dbReference>
<feature type="coiled-coil region" evidence="3">
    <location>
        <begin position="510"/>
        <end position="537"/>
    </location>
</feature>
<evidence type="ECO:0000256" key="3">
    <source>
        <dbReference type="SAM" id="Coils"/>
    </source>
</evidence>
<protein>
    <recommendedName>
        <fullName evidence="4">AIG1-type G domain-containing protein</fullName>
    </recommendedName>
</protein>
<dbReference type="Proteomes" id="UP000507470">
    <property type="component" value="Unassembled WGS sequence"/>
</dbReference>
<keyword evidence="2" id="KW-0547">Nucleotide-binding</keyword>
<dbReference type="AlphaFoldDB" id="A0A6J8AYT1"/>